<keyword evidence="2" id="KW-0812">Transmembrane</keyword>
<feature type="domain" description="Htaa" evidence="3">
    <location>
        <begin position="284"/>
        <end position="440"/>
    </location>
</feature>
<evidence type="ECO:0000313" key="4">
    <source>
        <dbReference type="EMBL" id="TBO56344.1"/>
    </source>
</evidence>
<accession>A0A4Q9HNC3</accession>
<feature type="region of interest" description="Disordered" evidence="1">
    <location>
        <begin position="239"/>
        <end position="276"/>
    </location>
</feature>
<comment type="caution">
    <text evidence="4">The sequence shown here is derived from an EMBL/GenBank/DDBJ whole genome shotgun (WGS) entry which is preliminary data.</text>
</comment>
<feature type="compositionally biased region" description="Low complexity" evidence="1">
    <location>
        <begin position="472"/>
        <end position="481"/>
    </location>
</feature>
<reference evidence="4 5" key="1">
    <citation type="submission" date="2019-02" db="EMBL/GenBank/DDBJ databases">
        <title>Draft Genome Sequence of Streptomyces sp. AM-2504, identified by 16S rRNA comparative analysis as a Streptomyces Kasugaensis strain.</title>
        <authorList>
            <person name="Napolioni V."/>
            <person name="Giuliodori A.M."/>
            <person name="Spurio R."/>
            <person name="Fabbretti A."/>
        </authorList>
    </citation>
    <scope>NUCLEOTIDE SEQUENCE [LARGE SCALE GENOMIC DNA]</scope>
    <source>
        <strain evidence="4 5">AM-2504</strain>
    </source>
</reference>
<dbReference type="Pfam" id="PF04213">
    <property type="entry name" value="HtaA"/>
    <property type="match status" value="2"/>
</dbReference>
<evidence type="ECO:0000256" key="1">
    <source>
        <dbReference type="SAM" id="MobiDB-lite"/>
    </source>
</evidence>
<name>A0A4Q9HNC3_STRKA</name>
<dbReference type="EMBL" id="SIXH01000351">
    <property type="protein sequence ID" value="TBO56344.1"/>
    <property type="molecule type" value="Genomic_DNA"/>
</dbReference>
<keyword evidence="5" id="KW-1185">Reference proteome</keyword>
<dbReference type="Proteomes" id="UP000292452">
    <property type="component" value="Unassembled WGS sequence"/>
</dbReference>
<feature type="transmembrane region" description="Helical" evidence="2">
    <location>
        <begin position="486"/>
        <end position="508"/>
    </location>
</feature>
<dbReference type="AlphaFoldDB" id="A0A4Q9HNC3"/>
<feature type="compositionally biased region" description="Basic and acidic residues" evidence="1">
    <location>
        <begin position="263"/>
        <end position="273"/>
    </location>
</feature>
<keyword evidence="2" id="KW-1133">Transmembrane helix</keyword>
<proteinExistence type="predicted"/>
<keyword evidence="2" id="KW-0472">Membrane</keyword>
<evidence type="ECO:0000256" key="2">
    <source>
        <dbReference type="SAM" id="Phobius"/>
    </source>
</evidence>
<feature type="domain" description="Htaa" evidence="3">
    <location>
        <begin position="75"/>
        <end position="240"/>
    </location>
</feature>
<organism evidence="4 5">
    <name type="scientific">Streptomyces kasugaensis</name>
    <dbReference type="NCBI Taxonomy" id="1946"/>
    <lineage>
        <taxon>Bacteria</taxon>
        <taxon>Bacillati</taxon>
        <taxon>Actinomycetota</taxon>
        <taxon>Actinomycetes</taxon>
        <taxon>Kitasatosporales</taxon>
        <taxon>Streptomycetaceae</taxon>
        <taxon>Streptomyces</taxon>
    </lineage>
</organism>
<evidence type="ECO:0000313" key="5">
    <source>
        <dbReference type="Proteomes" id="UP000292452"/>
    </source>
</evidence>
<gene>
    <name evidence="4" type="ORF">EYS09_28435</name>
</gene>
<feature type="transmembrane region" description="Helical" evidence="2">
    <location>
        <begin position="39"/>
        <end position="60"/>
    </location>
</feature>
<sequence length="528" mass="52943">MLSFRPARGLAVPGRPPGPARSPLAARVRALRHGLRRGLVRVLAVALGVALPAGALTVLLPAAGAQAAARTVAGGRLDWAVKSSFQSYVTGPVARGSWNLTGGAATVGAGRFRFHSAAGSYDPDSGALTAGFSGGVHFTGHRKPDGSYELDLTISRPEVVISGGRGTLYADMTSKEKGTGRVTTSSRVPLASLGVGGLDTRGGGSPIALDNLPATLTSQGASAFAGYYSAGTPLDPVSLSADVRAPGTPGDNASGDPKSGSGDGEKQDGKDGKAAGGDGAIVDAALDWGVRRTFREYVTGAIARGRWQLTDGAQDGGALFRFPRGKGSYDAAGHTLDAAFTGTLRFTGTHLDLALNAVTVTVRDGRGTLTADVTTGGADGADGKQVARKTPLATFEAGQLKPADGLIAVKEAPAQLTEEGAKVFGGIYPAGTAMDPVSLSVAVKEGVRLPALPDLGTDPTAAATPKQREAEPAAASSPATSATSSAVLPLSLAGGAVLIAAAAAFLVLRARRRRAAGDAPPVPPAPQG</sequence>
<dbReference type="InterPro" id="IPR007331">
    <property type="entry name" value="Htaa"/>
</dbReference>
<protein>
    <submittedName>
        <fullName evidence="4">Htaa domain protein</fullName>
    </submittedName>
</protein>
<feature type="region of interest" description="Disordered" evidence="1">
    <location>
        <begin position="451"/>
        <end position="481"/>
    </location>
</feature>
<evidence type="ECO:0000259" key="3">
    <source>
        <dbReference type="Pfam" id="PF04213"/>
    </source>
</evidence>
<dbReference type="RefSeq" id="WP_131125373.1">
    <property type="nucleotide sequence ID" value="NZ_SIXH01000351.1"/>
</dbReference>